<reference evidence="1" key="1">
    <citation type="submission" date="2016-08" db="EMBL/GenBank/DDBJ databases">
        <authorList>
            <person name="Seilhamer J.J."/>
        </authorList>
    </citation>
    <scope>NUCLEOTIDE SEQUENCE</scope>
    <source>
        <strain evidence="1">86</strain>
    </source>
</reference>
<dbReference type="AlphaFoldDB" id="A0A212L220"/>
<organism evidence="1">
    <name type="scientific">uncultured Pleomorphomonas sp</name>
    <dbReference type="NCBI Taxonomy" id="442121"/>
    <lineage>
        <taxon>Bacteria</taxon>
        <taxon>Pseudomonadati</taxon>
        <taxon>Pseudomonadota</taxon>
        <taxon>Alphaproteobacteria</taxon>
        <taxon>Hyphomicrobiales</taxon>
        <taxon>Pleomorphomonadaceae</taxon>
        <taxon>Pleomorphomonas</taxon>
        <taxon>environmental samples</taxon>
    </lineage>
</organism>
<dbReference type="RefSeq" id="WP_288199079.1">
    <property type="nucleotide sequence ID" value="NZ_LT608334.1"/>
</dbReference>
<dbReference type="EMBL" id="FMJD01000002">
    <property type="protein sequence ID" value="SCM71595.1"/>
    <property type="molecule type" value="Genomic_DNA"/>
</dbReference>
<accession>A0A212L220</accession>
<protein>
    <submittedName>
        <fullName evidence="1">Uncharacterized protein</fullName>
    </submittedName>
</protein>
<gene>
    <name evidence="1" type="ORF">KL86PLE_100279</name>
</gene>
<name>A0A212L220_9HYPH</name>
<proteinExistence type="predicted"/>
<evidence type="ECO:0000313" key="1">
    <source>
        <dbReference type="EMBL" id="SCM71595.1"/>
    </source>
</evidence>
<sequence>MTAALIIASAIIIGLSAVAFDQARRLRQLTERKDGFWLPAAEQEEDQK</sequence>